<evidence type="ECO:0000256" key="2">
    <source>
        <dbReference type="SAM" id="SignalP"/>
    </source>
</evidence>
<gene>
    <name evidence="4" type="ORF">EOE66_12410</name>
</gene>
<dbReference type="OrthoDB" id="572300at2"/>
<feature type="signal peptide" evidence="2">
    <location>
        <begin position="1"/>
        <end position="37"/>
    </location>
</feature>
<dbReference type="RefSeq" id="WP_128229030.1">
    <property type="nucleotide sequence ID" value="NZ_SACR01000004.1"/>
</dbReference>
<name>A0A437RE02_9BURK</name>
<proteinExistence type="predicted"/>
<keyword evidence="5" id="KW-1185">Reference proteome</keyword>
<dbReference type="PANTHER" id="PTHR34597:SF1">
    <property type="entry name" value="HEME_HEMOPEXIN TRANSPORTER PROTEIN HUXB"/>
    <property type="match status" value="1"/>
</dbReference>
<dbReference type="InterPro" id="IPR051544">
    <property type="entry name" value="TPS_OM_transporter"/>
</dbReference>
<feature type="region of interest" description="Disordered" evidence="1">
    <location>
        <begin position="35"/>
        <end position="89"/>
    </location>
</feature>
<dbReference type="InterPro" id="IPR005565">
    <property type="entry name" value="Hemolysn_activator_HlyB_C"/>
</dbReference>
<dbReference type="AlphaFoldDB" id="A0A437RE02"/>
<comment type="caution">
    <text evidence="4">The sequence shown here is derived from an EMBL/GenBank/DDBJ whole genome shotgun (WGS) entry which is preliminary data.</text>
</comment>
<dbReference type="GO" id="GO:0046819">
    <property type="term" value="P:protein secretion by the type V secretion system"/>
    <property type="evidence" value="ECO:0007669"/>
    <property type="project" value="TreeGrafter"/>
</dbReference>
<evidence type="ECO:0000259" key="3">
    <source>
        <dbReference type="Pfam" id="PF03865"/>
    </source>
</evidence>
<dbReference type="GO" id="GO:0008320">
    <property type="term" value="F:protein transmembrane transporter activity"/>
    <property type="evidence" value="ECO:0007669"/>
    <property type="project" value="TreeGrafter"/>
</dbReference>
<dbReference type="PANTHER" id="PTHR34597">
    <property type="entry name" value="SLR1661 PROTEIN"/>
    <property type="match status" value="1"/>
</dbReference>
<feature type="compositionally biased region" description="Low complexity" evidence="1">
    <location>
        <begin position="37"/>
        <end position="52"/>
    </location>
</feature>
<feature type="chain" id="PRO_5019152619" evidence="2">
    <location>
        <begin position="38"/>
        <end position="598"/>
    </location>
</feature>
<protein>
    <submittedName>
        <fullName evidence="4">ShlB/FhaC/HecB family hemolysin secretion/activation protein</fullName>
    </submittedName>
</protein>
<accession>A0A437RE02</accession>
<dbReference type="Pfam" id="PF03865">
    <property type="entry name" value="ShlB"/>
    <property type="match status" value="1"/>
</dbReference>
<evidence type="ECO:0000313" key="4">
    <source>
        <dbReference type="EMBL" id="RVU44963.1"/>
    </source>
</evidence>
<dbReference type="Gene3D" id="3.10.20.310">
    <property type="entry name" value="membrane protein fhac"/>
    <property type="match status" value="1"/>
</dbReference>
<evidence type="ECO:0000313" key="5">
    <source>
        <dbReference type="Proteomes" id="UP000285575"/>
    </source>
</evidence>
<reference evidence="4 5" key="1">
    <citation type="submission" date="2019-01" db="EMBL/GenBank/DDBJ databases">
        <authorList>
            <person name="Chen W.-M."/>
        </authorList>
    </citation>
    <scope>NUCLEOTIDE SEQUENCE [LARGE SCALE GENOMIC DNA]</scope>
    <source>
        <strain evidence="4 5">KYPY4</strain>
    </source>
</reference>
<sequence length="598" mass="64161">MQAVSPPAKAERGRIHRRILLALFSALSMGMAGTSWAQTPAPAAPTAPVRTPSIVPPSSELAPPVAPPANQATLPANPTPPRELGKPDDDLRLDVAAYSVDETAPAELRAALPRLTASFIGKQRSFEDLVNAAAEVTRFLQRDLGYYLGYAYIPEQSPQGAPGGSTIRIAVLEGRLDRVVLNWRSGIAVDREVVEAYLARLKPGSVLKVRDVERVVFLVNDLRGMTARFEVRAGSVPGTATLVVTPSPEKVYTGKIDLDANGAKALGEFRLGGLAQMNSPFGRGDGITGNVLVSTTGGLGFALLGYNTPIGSDGFKAGVSLSAVRYQLDKDAFPLDLNGTASTFNAFALYPVVRSRNLNLFTLASLEHKAYTDRQGQVGGQARKTVDAIGLGLTGDFRDSLLGGAVNTFELNLSSGQLKYPEGRNPALDDDDRYTKLTYGASRLQDWITGRALVYLNVRGQYAANNLDTTEQFRLGGPDGVRAFSTGEGTGDIGVVTSLELRLLPPESWFGRTAREMVFSLFVDGGYVQYRYRQRVVTETNVAKNSGVFSGVGFGLSWVRPAGYALRFSVAQPTGGSTRSGEKIDKLRAYVQATMLFN</sequence>
<organism evidence="4 5">
    <name type="scientific">Rubrivivax rivuli</name>
    <dbReference type="NCBI Taxonomy" id="1862385"/>
    <lineage>
        <taxon>Bacteria</taxon>
        <taxon>Pseudomonadati</taxon>
        <taxon>Pseudomonadota</taxon>
        <taxon>Betaproteobacteria</taxon>
        <taxon>Burkholderiales</taxon>
        <taxon>Sphaerotilaceae</taxon>
        <taxon>Rubrivivax</taxon>
    </lineage>
</organism>
<dbReference type="GO" id="GO:0098046">
    <property type="term" value="C:type V protein secretion system complex"/>
    <property type="evidence" value="ECO:0007669"/>
    <property type="project" value="TreeGrafter"/>
</dbReference>
<dbReference type="Gene3D" id="2.40.160.50">
    <property type="entry name" value="membrane protein fhac: a member of the omp85/tpsb transporter family"/>
    <property type="match status" value="1"/>
</dbReference>
<evidence type="ECO:0000256" key="1">
    <source>
        <dbReference type="SAM" id="MobiDB-lite"/>
    </source>
</evidence>
<feature type="domain" description="Haemolysin activator HlyB C-terminal" evidence="3">
    <location>
        <begin position="238"/>
        <end position="533"/>
    </location>
</feature>
<dbReference type="Proteomes" id="UP000285575">
    <property type="component" value="Unassembled WGS sequence"/>
</dbReference>
<keyword evidence="2" id="KW-0732">Signal</keyword>
<dbReference type="EMBL" id="SACR01000004">
    <property type="protein sequence ID" value="RVU44963.1"/>
    <property type="molecule type" value="Genomic_DNA"/>
</dbReference>